<dbReference type="Gene3D" id="3.40.1190.20">
    <property type="match status" value="1"/>
</dbReference>
<dbReference type="Proteomes" id="UP000000214">
    <property type="component" value="Chromosome"/>
</dbReference>
<dbReference type="eggNOG" id="COG0524">
    <property type="taxonomic scope" value="Bacteria"/>
</dbReference>
<dbReference type="GO" id="GO:0016301">
    <property type="term" value="F:kinase activity"/>
    <property type="evidence" value="ECO:0007669"/>
    <property type="project" value="UniProtKB-KW"/>
</dbReference>
<evidence type="ECO:0000256" key="1">
    <source>
        <dbReference type="ARBA" id="ARBA00022679"/>
    </source>
</evidence>
<feature type="region of interest" description="Disordered" evidence="3">
    <location>
        <begin position="1"/>
        <end position="20"/>
    </location>
</feature>
<name>K7S910_ACIA4</name>
<dbReference type="KEGG" id="pbo:PACID_32870"/>
<dbReference type="STRING" id="1171373.PACID_32870"/>
<dbReference type="RefSeq" id="WP_015071939.1">
    <property type="nucleotide sequence ID" value="NC_019395.1"/>
</dbReference>
<dbReference type="EMBL" id="CP003493">
    <property type="protein sequence ID" value="AFV91047.1"/>
    <property type="molecule type" value="Genomic_DNA"/>
</dbReference>
<dbReference type="PROSITE" id="PS00584">
    <property type="entry name" value="PFKB_KINASES_2"/>
    <property type="match status" value="1"/>
</dbReference>
<keyword evidence="2 5" id="KW-0418">Kinase</keyword>
<dbReference type="InterPro" id="IPR029056">
    <property type="entry name" value="Ribokinase-like"/>
</dbReference>
<reference evidence="5 6" key="1">
    <citation type="journal article" date="2012" name="BMC Genomics">
        <title>The genome sequence of Propionibacterium acidipropionici provides insights into its biotechnological and industrial potential.</title>
        <authorList>
            <person name="Parizzi L.P."/>
            <person name="Grassi M.C."/>
            <person name="Llerena L.A."/>
            <person name="Carazzolle M.F."/>
            <person name="Queiroz V.L."/>
            <person name="Lunardi I."/>
            <person name="Zeidler A.F."/>
            <person name="Teixeira P.J."/>
            <person name="Mieczkowski P."/>
            <person name="Rincones J."/>
            <person name="Pereira G.A."/>
        </authorList>
    </citation>
    <scope>NUCLEOTIDE SEQUENCE [LARGE SCALE GENOMIC DNA]</scope>
    <source>
        <strain evidence="6">ATCC 4875 / DSM 20272 / JCM 6432 / NBRC 12425 / NCIMB 8070</strain>
    </source>
</reference>
<dbReference type="GO" id="GO:0005829">
    <property type="term" value="C:cytosol"/>
    <property type="evidence" value="ECO:0007669"/>
    <property type="project" value="TreeGrafter"/>
</dbReference>
<gene>
    <name evidence="5" type="ordered locus">PACID_32870</name>
</gene>
<dbReference type="AlphaFoldDB" id="K7S910"/>
<keyword evidence="1" id="KW-0808">Transferase</keyword>
<dbReference type="InterPro" id="IPR011611">
    <property type="entry name" value="PfkB_dom"/>
</dbReference>
<dbReference type="SUPFAM" id="SSF53613">
    <property type="entry name" value="Ribokinase-like"/>
    <property type="match status" value="1"/>
</dbReference>
<evidence type="ECO:0000313" key="5">
    <source>
        <dbReference type="EMBL" id="AFV91047.1"/>
    </source>
</evidence>
<evidence type="ECO:0000313" key="6">
    <source>
        <dbReference type="Proteomes" id="UP000000214"/>
    </source>
</evidence>
<dbReference type="PANTHER" id="PTHR10584:SF166">
    <property type="entry name" value="RIBOKINASE"/>
    <property type="match status" value="1"/>
</dbReference>
<evidence type="ECO:0000256" key="3">
    <source>
        <dbReference type="SAM" id="MobiDB-lite"/>
    </source>
</evidence>
<dbReference type="Pfam" id="PF00294">
    <property type="entry name" value="PfkB"/>
    <property type="match status" value="1"/>
</dbReference>
<proteinExistence type="predicted"/>
<feature type="compositionally biased region" description="Pro residues" evidence="3">
    <location>
        <begin position="1"/>
        <end position="16"/>
    </location>
</feature>
<evidence type="ECO:0000256" key="2">
    <source>
        <dbReference type="ARBA" id="ARBA00022777"/>
    </source>
</evidence>
<dbReference type="PATRIC" id="fig|1171373.8.peg.3232"/>
<feature type="region of interest" description="Disordered" evidence="3">
    <location>
        <begin position="211"/>
        <end position="230"/>
    </location>
</feature>
<feature type="compositionally biased region" description="Low complexity" evidence="3">
    <location>
        <begin position="211"/>
        <end position="226"/>
    </location>
</feature>
<dbReference type="PANTHER" id="PTHR10584">
    <property type="entry name" value="SUGAR KINASE"/>
    <property type="match status" value="1"/>
</dbReference>
<evidence type="ECO:0000259" key="4">
    <source>
        <dbReference type="Pfam" id="PF00294"/>
    </source>
</evidence>
<feature type="domain" description="Carbohydrate kinase PfkB" evidence="4">
    <location>
        <begin position="26"/>
        <end position="323"/>
    </location>
</feature>
<sequence>MISPADPPAPISPADPPNAQGRLIHTGQALVDAVAEVPALPRWGGNTMATSYTRYAGGAVNTLVAAARCGGRAVHAGTIGTGPDGDLIREVLAAERVEVSSPAAGPDTGTCIVLVEPSGERTFITTTGAERLISVDSLQTSQPRPGDAVCVTGYSLALASTRDPLLDWLEGLPDGVDVVLDPGDVAADLPPAVLERMLALTTVWTGNAEESTALASGRRSASTSAGRDADPLSTKALQRCASRLPAGCVVITRDGPRGCAVLADGRTSLVPGFPQRAVDTNGAGDVHTGALIAARLASRSWPDAAHWANAAAAITVTRRGPDTAPRADEITRFLARVDLGWVLAQSGC</sequence>
<dbReference type="InterPro" id="IPR002173">
    <property type="entry name" value="Carboh/pur_kinase_PfkB_CS"/>
</dbReference>
<dbReference type="HOGENOM" id="CLU_027634_7_0_11"/>
<accession>K7S910</accession>
<protein>
    <submittedName>
        <fullName evidence="5">Carbohydrate kinase, PfkB family protein</fullName>
    </submittedName>
</protein>
<organism evidence="5 6">
    <name type="scientific">Acidipropionibacterium acidipropionici (strain ATCC 4875 / DSM 20272 / JCM 6432 / NBRC 12425 / NCIMB 8070 / 4)</name>
    <name type="common">Propionibacterium acidipropionici</name>
    <dbReference type="NCBI Taxonomy" id="1171373"/>
    <lineage>
        <taxon>Bacteria</taxon>
        <taxon>Bacillati</taxon>
        <taxon>Actinomycetota</taxon>
        <taxon>Actinomycetes</taxon>
        <taxon>Propionibacteriales</taxon>
        <taxon>Propionibacteriaceae</taxon>
        <taxon>Acidipropionibacterium</taxon>
    </lineage>
</organism>